<reference evidence="2 3" key="1">
    <citation type="journal article" date="2014" name="PLoS ONE">
        <title>Global Analysis of Gene Expression Profiles in Physic Nut (Jatropha curcas L.) Seedlings Exposed to Salt Stress.</title>
        <authorList>
            <person name="Zhang L."/>
            <person name="Zhang C."/>
            <person name="Wu P."/>
            <person name="Chen Y."/>
            <person name="Li M."/>
            <person name="Jiang H."/>
            <person name="Wu G."/>
        </authorList>
    </citation>
    <scope>NUCLEOTIDE SEQUENCE [LARGE SCALE GENOMIC DNA]</scope>
    <source>
        <strain evidence="3">cv. GZQX0401</strain>
        <tissue evidence="2">Young leaves</tissue>
    </source>
</reference>
<keyword evidence="3" id="KW-1185">Reference proteome</keyword>
<sequence length="142" mass="15944">MKSEETSLKLGLIGSKGVSLMTKSSKLGLIGLKGFDLATYSARFDRLERQEQKAKARILQSILAAEDAEEAERKAEKLIAHGEAEKEATPKEDEGDADPDQMKTITGWPEKLFTRRRAISVCERTLPFVRKILEHHTFLCID</sequence>
<feature type="region of interest" description="Disordered" evidence="1">
    <location>
        <begin position="78"/>
        <end position="105"/>
    </location>
</feature>
<protein>
    <submittedName>
        <fullName evidence="2">Uncharacterized protein</fullName>
    </submittedName>
</protein>
<organism evidence="2 3">
    <name type="scientific">Jatropha curcas</name>
    <name type="common">Barbados nut</name>
    <dbReference type="NCBI Taxonomy" id="180498"/>
    <lineage>
        <taxon>Eukaryota</taxon>
        <taxon>Viridiplantae</taxon>
        <taxon>Streptophyta</taxon>
        <taxon>Embryophyta</taxon>
        <taxon>Tracheophyta</taxon>
        <taxon>Spermatophyta</taxon>
        <taxon>Magnoliopsida</taxon>
        <taxon>eudicotyledons</taxon>
        <taxon>Gunneridae</taxon>
        <taxon>Pentapetalae</taxon>
        <taxon>rosids</taxon>
        <taxon>fabids</taxon>
        <taxon>Malpighiales</taxon>
        <taxon>Euphorbiaceae</taxon>
        <taxon>Crotonoideae</taxon>
        <taxon>Jatropheae</taxon>
        <taxon>Jatropha</taxon>
    </lineage>
</organism>
<name>A0A067KT45_JATCU</name>
<evidence type="ECO:0000313" key="3">
    <source>
        <dbReference type="Proteomes" id="UP000027138"/>
    </source>
</evidence>
<evidence type="ECO:0000256" key="1">
    <source>
        <dbReference type="SAM" id="MobiDB-lite"/>
    </source>
</evidence>
<dbReference type="Proteomes" id="UP000027138">
    <property type="component" value="Unassembled WGS sequence"/>
</dbReference>
<feature type="compositionally biased region" description="Basic and acidic residues" evidence="1">
    <location>
        <begin position="78"/>
        <end position="92"/>
    </location>
</feature>
<gene>
    <name evidence="2" type="ORF">JCGZ_03673</name>
</gene>
<dbReference type="EMBL" id="KK914352">
    <property type="protein sequence ID" value="KDP39391.1"/>
    <property type="molecule type" value="Genomic_DNA"/>
</dbReference>
<evidence type="ECO:0000313" key="2">
    <source>
        <dbReference type="EMBL" id="KDP39391.1"/>
    </source>
</evidence>
<accession>A0A067KT45</accession>
<proteinExistence type="predicted"/>
<dbReference type="AlphaFoldDB" id="A0A067KT45"/>